<dbReference type="RefSeq" id="XP_028526195.1">
    <property type="nucleotide sequence ID" value="XM_028673521.1"/>
</dbReference>
<evidence type="ECO:0000256" key="1">
    <source>
        <dbReference type="SAM" id="Phobius"/>
    </source>
</evidence>
<dbReference type="Proteomes" id="UP000220797">
    <property type="component" value="Unassembled WGS sequence"/>
</dbReference>
<keyword evidence="1" id="KW-0472">Membrane</keyword>
<evidence type="ECO:0000313" key="2">
    <source>
        <dbReference type="EMBL" id="CRG93373.1"/>
    </source>
</evidence>
<comment type="caution">
    <text evidence="2">The sequence shown here is derived from an EMBL/GenBank/DDBJ whole genome shotgun (WGS) entry which is preliminary data.</text>
</comment>
<name>A0A1J1GMA4_PLAGA</name>
<protein>
    <submittedName>
        <fullName evidence="2">Uncharacterized protein</fullName>
    </submittedName>
</protein>
<sequence length="157" mass="18356">MKVSLSYLATICMIFFFAIFVSVSSGRNNTNFNETENAAKAIRKLLNGEIDSIKLENGDELKIETTDENYENYERNNNYSFISNYSEENDKKDLLRKKEQSKKIENSVIEDKEDFFILDSENIKNIAKFFVLENKFDESEIELFEQSLKNIIKSLNN</sequence>
<accession>A0A1J1GMA4</accession>
<evidence type="ECO:0000313" key="3">
    <source>
        <dbReference type="Proteomes" id="UP000220797"/>
    </source>
</evidence>
<dbReference type="OrthoDB" id="369263at2759"/>
<dbReference type="GeneID" id="39729604"/>
<keyword evidence="3" id="KW-1185">Reference proteome</keyword>
<organism evidence="2 3">
    <name type="scientific">Plasmodium gallinaceum</name>
    <dbReference type="NCBI Taxonomy" id="5849"/>
    <lineage>
        <taxon>Eukaryota</taxon>
        <taxon>Sar</taxon>
        <taxon>Alveolata</taxon>
        <taxon>Apicomplexa</taxon>
        <taxon>Aconoidasida</taxon>
        <taxon>Haemosporida</taxon>
        <taxon>Plasmodiidae</taxon>
        <taxon>Plasmodium</taxon>
        <taxon>Plasmodium (Haemamoeba)</taxon>
    </lineage>
</organism>
<keyword evidence="1" id="KW-0812">Transmembrane</keyword>
<dbReference type="EMBL" id="CVMV01000015">
    <property type="protein sequence ID" value="CRG93373.1"/>
    <property type="molecule type" value="Genomic_DNA"/>
</dbReference>
<keyword evidence="1" id="KW-1133">Transmembrane helix</keyword>
<dbReference type="AlphaFoldDB" id="A0A1J1GMA4"/>
<dbReference type="VEuPathDB" id="PlasmoDB:PGAL8A_00107800"/>
<feature type="transmembrane region" description="Helical" evidence="1">
    <location>
        <begin position="6"/>
        <end position="23"/>
    </location>
</feature>
<reference evidence="2" key="1">
    <citation type="submission" date="2015-04" db="EMBL/GenBank/DDBJ databases">
        <authorList>
            <consortium name="Pathogen Informatics"/>
        </authorList>
    </citation>
    <scope>NUCLEOTIDE SEQUENCE [LARGE SCALE GENOMIC DNA]</scope>
    <source>
        <strain evidence="2">8A</strain>
    </source>
</reference>
<proteinExistence type="predicted"/>
<gene>
    <name evidence="2" type="ORF">PGAL8A_00107800</name>
</gene>